<dbReference type="PANTHER" id="PTHR37422:SF23">
    <property type="entry name" value="TEICHURONIC ACID BIOSYNTHESIS PROTEIN TUAE"/>
    <property type="match status" value="1"/>
</dbReference>
<feature type="transmembrane region" description="Helical" evidence="5">
    <location>
        <begin position="138"/>
        <end position="159"/>
    </location>
</feature>
<reference evidence="8" key="1">
    <citation type="journal article" date="2019" name="Int. J. Syst. Evol. Microbiol.">
        <title>The Global Catalogue of Microorganisms (GCM) 10K type strain sequencing project: providing services to taxonomists for standard genome sequencing and annotation.</title>
        <authorList>
            <consortium name="The Broad Institute Genomics Platform"/>
            <consortium name="The Broad Institute Genome Sequencing Center for Infectious Disease"/>
            <person name="Wu L."/>
            <person name="Ma J."/>
        </authorList>
    </citation>
    <scope>NUCLEOTIDE SEQUENCE [LARGE SCALE GENOMIC DNA]</scope>
    <source>
        <strain evidence="8">NBRC 15640</strain>
    </source>
</reference>
<feature type="transmembrane region" description="Helical" evidence="5">
    <location>
        <begin position="367"/>
        <end position="390"/>
    </location>
</feature>
<keyword evidence="8" id="KW-1185">Reference proteome</keyword>
<feature type="transmembrane region" description="Helical" evidence="5">
    <location>
        <begin position="410"/>
        <end position="432"/>
    </location>
</feature>
<feature type="transmembrane region" description="Helical" evidence="5">
    <location>
        <begin position="15"/>
        <end position="34"/>
    </location>
</feature>
<dbReference type="Pfam" id="PF04932">
    <property type="entry name" value="Wzy_C"/>
    <property type="match status" value="1"/>
</dbReference>
<dbReference type="InterPro" id="IPR007016">
    <property type="entry name" value="O-antigen_ligase-rel_domated"/>
</dbReference>
<feature type="transmembrane region" description="Helical" evidence="5">
    <location>
        <begin position="82"/>
        <end position="102"/>
    </location>
</feature>
<comment type="subcellular location">
    <subcellularLocation>
        <location evidence="1">Membrane</location>
        <topology evidence="1">Multi-pass membrane protein</topology>
    </subcellularLocation>
</comment>
<sequence>MPPINPTSEIETHRGSAIALTTLCAAIGVLWYFVPHPAIPVALAVAPFALLLTIHYPVLLALLFIVFSYFRLHEAFPFLMPFRIPLLLSLGTLFTFFWHIAISRSIQFKPCKELMWLALFFMVVTMGIVFASNKTASINYFTSTYVKIAIMTPVLTWILTNPSHFRLAIRLFCFAGLAVAFVAISNKLAGIGIVEGSRVTIGRSFQSVLGDPNDLSLVLLFPFSFAIAQILAPGMTRLERLLGIASAVFIVWAIIATQSRGGLLGMASVVGIFAYRRVKSKSLLIMGGTVLMMVLYLAAGISGRKSGGAAEEGIDESAMGRLHAWEAAFKMAVDNPLTGVGIDNYLYNYFFYSSYWDGMNHAVHSSWFGVLAESGFLGLVLFIAMIVTMFKTSISSVRTVSENPDNYPPITYVMSEGTLAGLIAFCVSGSFLTQGYTWPIYILLALTVANFNYINQSKETQNGQ</sequence>
<feature type="transmembrane region" description="Helical" evidence="5">
    <location>
        <begin position="238"/>
        <end position="255"/>
    </location>
</feature>
<dbReference type="InterPro" id="IPR051533">
    <property type="entry name" value="WaaL-like"/>
</dbReference>
<organism evidence="7 8">
    <name type="scientific">Vibrio penaeicida</name>
    <dbReference type="NCBI Taxonomy" id="104609"/>
    <lineage>
        <taxon>Bacteria</taxon>
        <taxon>Pseudomonadati</taxon>
        <taxon>Pseudomonadota</taxon>
        <taxon>Gammaproteobacteria</taxon>
        <taxon>Vibrionales</taxon>
        <taxon>Vibrionaceae</taxon>
        <taxon>Vibrio</taxon>
    </lineage>
</organism>
<accession>A0AAV5NTY7</accession>
<protein>
    <submittedName>
        <fullName evidence="7">Membrane protein</fullName>
    </submittedName>
</protein>
<feature type="transmembrane region" description="Helical" evidence="5">
    <location>
        <begin position="41"/>
        <end position="70"/>
    </location>
</feature>
<dbReference type="AlphaFoldDB" id="A0AAV5NTY7"/>
<feature type="domain" description="O-antigen ligase-related" evidence="6">
    <location>
        <begin position="246"/>
        <end position="383"/>
    </location>
</feature>
<evidence type="ECO:0000313" key="7">
    <source>
        <dbReference type="EMBL" id="GLQ73953.1"/>
    </source>
</evidence>
<evidence type="ECO:0000256" key="5">
    <source>
        <dbReference type="SAM" id="Phobius"/>
    </source>
</evidence>
<gene>
    <name evidence="7" type="primary">sypL</name>
    <name evidence="7" type="ORF">GCM10007932_33130</name>
</gene>
<dbReference type="Proteomes" id="UP001156690">
    <property type="component" value="Unassembled WGS sequence"/>
</dbReference>
<comment type="caution">
    <text evidence="7">The sequence shown here is derived from an EMBL/GenBank/DDBJ whole genome shotgun (WGS) entry which is preliminary data.</text>
</comment>
<feature type="transmembrane region" description="Helical" evidence="5">
    <location>
        <begin position="283"/>
        <end position="301"/>
    </location>
</feature>
<evidence type="ECO:0000256" key="1">
    <source>
        <dbReference type="ARBA" id="ARBA00004141"/>
    </source>
</evidence>
<keyword evidence="3 5" id="KW-1133">Transmembrane helix</keyword>
<dbReference type="PANTHER" id="PTHR37422">
    <property type="entry name" value="TEICHURONIC ACID BIOSYNTHESIS PROTEIN TUAE"/>
    <property type="match status" value="1"/>
</dbReference>
<evidence type="ECO:0000256" key="3">
    <source>
        <dbReference type="ARBA" id="ARBA00022989"/>
    </source>
</evidence>
<dbReference type="EMBL" id="BSNX01000041">
    <property type="protein sequence ID" value="GLQ73953.1"/>
    <property type="molecule type" value="Genomic_DNA"/>
</dbReference>
<dbReference type="GO" id="GO:0016020">
    <property type="term" value="C:membrane"/>
    <property type="evidence" value="ECO:0007669"/>
    <property type="project" value="UniProtKB-SubCell"/>
</dbReference>
<feature type="transmembrane region" description="Helical" evidence="5">
    <location>
        <begin position="171"/>
        <end position="194"/>
    </location>
</feature>
<evidence type="ECO:0000259" key="6">
    <source>
        <dbReference type="Pfam" id="PF04932"/>
    </source>
</evidence>
<feature type="transmembrane region" description="Helical" evidence="5">
    <location>
        <begin position="114"/>
        <end position="132"/>
    </location>
</feature>
<proteinExistence type="predicted"/>
<dbReference type="RefSeq" id="WP_101111001.1">
    <property type="nucleotide sequence ID" value="NZ_AP025145.1"/>
</dbReference>
<evidence type="ECO:0000256" key="4">
    <source>
        <dbReference type="ARBA" id="ARBA00023136"/>
    </source>
</evidence>
<feature type="transmembrane region" description="Helical" evidence="5">
    <location>
        <begin position="214"/>
        <end position="231"/>
    </location>
</feature>
<evidence type="ECO:0000313" key="8">
    <source>
        <dbReference type="Proteomes" id="UP001156690"/>
    </source>
</evidence>
<keyword evidence="4 5" id="KW-0472">Membrane</keyword>
<evidence type="ECO:0000256" key="2">
    <source>
        <dbReference type="ARBA" id="ARBA00022692"/>
    </source>
</evidence>
<name>A0AAV5NTY7_9VIBR</name>
<keyword evidence="2 5" id="KW-0812">Transmembrane</keyword>